<keyword evidence="1" id="KW-1133">Transmembrane helix</keyword>
<sequence>MFSVIDQISILSALIVLLLVICALFLCLGDRAEQRRVEGLAKLAEEGKENKRERELRGMLSWRDSMNIEGLNLLQN</sequence>
<gene>
    <name evidence="2" type="ORF">GcM3_186051</name>
</gene>
<keyword evidence="1" id="KW-0472">Membrane</keyword>
<keyword evidence="1" id="KW-0812">Transmembrane</keyword>
<accession>A0A420HJY2</accession>
<feature type="transmembrane region" description="Helical" evidence="1">
    <location>
        <begin position="6"/>
        <end position="28"/>
    </location>
</feature>
<protein>
    <submittedName>
        <fullName evidence="2">Uncharacterized protein</fullName>
    </submittedName>
</protein>
<keyword evidence="3" id="KW-1185">Reference proteome</keyword>
<dbReference type="EMBL" id="MCBQ01018657">
    <property type="protein sequence ID" value="RKF57709.1"/>
    <property type="molecule type" value="Genomic_DNA"/>
</dbReference>
<organism evidence="2 3">
    <name type="scientific">Golovinomyces cichoracearum</name>
    <dbReference type="NCBI Taxonomy" id="62708"/>
    <lineage>
        <taxon>Eukaryota</taxon>
        <taxon>Fungi</taxon>
        <taxon>Dikarya</taxon>
        <taxon>Ascomycota</taxon>
        <taxon>Pezizomycotina</taxon>
        <taxon>Leotiomycetes</taxon>
        <taxon>Erysiphales</taxon>
        <taxon>Erysiphaceae</taxon>
        <taxon>Golovinomyces</taxon>
    </lineage>
</organism>
<reference evidence="2 3" key="1">
    <citation type="journal article" date="2018" name="BMC Genomics">
        <title>Comparative genome analyses reveal sequence features reflecting distinct modes of host-adaptation between dicot and monocot powdery mildew.</title>
        <authorList>
            <person name="Wu Y."/>
            <person name="Ma X."/>
            <person name="Pan Z."/>
            <person name="Kale S.D."/>
            <person name="Song Y."/>
            <person name="King H."/>
            <person name="Zhang Q."/>
            <person name="Presley C."/>
            <person name="Deng X."/>
            <person name="Wei C.I."/>
            <person name="Xiao S."/>
        </authorList>
    </citation>
    <scope>NUCLEOTIDE SEQUENCE [LARGE SCALE GENOMIC DNA]</scope>
    <source>
        <strain evidence="2">UMSG3</strain>
    </source>
</reference>
<dbReference type="Proteomes" id="UP000283383">
    <property type="component" value="Unassembled WGS sequence"/>
</dbReference>
<evidence type="ECO:0000313" key="2">
    <source>
        <dbReference type="EMBL" id="RKF57709.1"/>
    </source>
</evidence>
<name>A0A420HJY2_9PEZI</name>
<dbReference type="AlphaFoldDB" id="A0A420HJY2"/>
<evidence type="ECO:0000256" key="1">
    <source>
        <dbReference type="SAM" id="Phobius"/>
    </source>
</evidence>
<evidence type="ECO:0000313" key="3">
    <source>
        <dbReference type="Proteomes" id="UP000283383"/>
    </source>
</evidence>
<proteinExistence type="predicted"/>
<comment type="caution">
    <text evidence="2">The sequence shown here is derived from an EMBL/GenBank/DDBJ whole genome shotgun (WGS) entry which is preliminary data.</text>
</comment>